<dbReference type="Proteomes" id="UP000821853">
    <property type="component" value="Unassembled WGS sequence"/>
</dbReference>
<keyword evidence="5" id="KW-1185">Reference proteome</keyword>
<evidence type="ECO:0000259" key="3">
    <source>
        <dbReference type="Pfam" id="PF05649"/>
    </source>
</evidence>
<evidence type="ECO:0000313" key="5">
    <source>
        <dbReference type="Proteomes" id="UP000821853"/>
    </source>
</evidence>
<dbReference type="PROSITE" id="PS51885">
    <property type="entry name" value="NEPRILYSIN"/>
    <property type="match status" value="1"/>
</dbReference>
<dbReference type="SUPFAM" id="SSF55486">
    <property type="entry name" value="Metalloproteases ('zincins'), catalytic domain"/>
    <property type="match status" value="1"/>
</dbReference>
<organism evidence="4 5">
    <name type="scientific">Haemaphysalis longicornis</name>
    <name type="common">Bush tick</name>
    <dbReference type="NCBI Taxonomy" id="44386"/>
    <lineage>
        <taxon>Eukaryota</taxon>
        <taxon>Metazoa</taxon>
        <taxon>Ecdysozoa</taxon>
        <taxon>Arthropoda</taxon>
        <taxon>Chelicerata</taxon>
        <taxon>Arachnida</taxon>
        <taxon>Acari</taxon>
        <taxon>Parasitiformes</taxon>
        <taxon>Ixodida</taxon>
        <taxon>Ixodoidea</taxon>
        <taxon>Ixodidae</taxon>
        <taxon>Haemaphysalinae</taxon>
        <taxon>Haemaphysalis</taxon>
    </lineage>
</organism>
<reference evidence="4 5" key="1">
    <citation type="journal article" date="2020" name="Cell">
        <title>Large-Scale Comparative Analyses of Tick Genomes Elucidate Their Genetic Diversity and Vector Capacities.</title>
        <authorList>
            <consortium name="Tick Genome and Microbiome Consortium (TIGMIC)"/>
            <person name="Jia N."/>
            <person name="Wang J."/>
            <person name="Shi W."/>
            <person name="Du L."/>
            <person name="Sun Y."/>
            <person name="Zhan W."/>
            <person name="Jiang J.F."/>
            <person name="Wang Q."/>
            <person name="Zhang B."/>
            <person name="Ji P."/>
            <person name="Bell-Sakyi L."/>
            <person name="Cui X.M."/>
            <person name="Yuan T.T."/>
            <person name="Jiang B.G."/>
            <person name="Yang W.F."/>
            <person name="Lam T.T."/>
            <person name="Chang Q.C."/>
            <person name="Ding S.J."/>
            <person name="Wang X.J."/>
            <person name="Zhu J.G."/>
            <person name="Ruan X.D."/>
            <person name="Zhao L."/>
            <person name="Wei J.T."/>
            <person name="Ye R.Z."/>
            <person name="Que T.C."/>
            <person name="Du C.H."/>
            <person name="Zhou Y.H."/>
            <person name="Cheng J.X."/>
            <person name="Dai P.F."/>
            <person name="Guo W.B."/>
            <person name="Han X.H."/>
            <person name="Huang E.J."/>
            <person name="Li L.F."/>
            <person name="Wei W."/>
            <person name="Gao Y.C."/>
            <person name="Liu J.Z."/>
            <person name="Shao H.Z."/>
            <person name="Wang X."/>
            <person name="Wang C.C."/>
            <person name="Yang T.C."/>
            <person name="Huo Q.B."/>
            <person name="Li W."/>
            <person name="Chen H.Y."/>
            <person name="Chen S.E."/>
            <person name="Zhou L.G."/>
            <person name="Ni X.B."/>
            <person name="Tian J.H."/>
            <person name="Sheng Y."/>
            <person name="Liu T."/>
            <person name="Pan Y.S."/>
            <person name="Xia L.Y."/>
            <person name="Li J."/>
            <person name="Zhao F."/>
            <person name="Cao W.C."/>
        </authorList>
    </citation>
    <scope>NUCLEOTIDE SEQUENCE [LARGE SCALE GENOMIC DNA]</scope>
    <source>
        <strain evidence="4">HaeL-2018</strain>
    </source>
</reference>
<dbReference type="Pfam" id="PF05649">
    <property type="entry name" value="Peptidase_M13_N"/>
    <property type="match status" value="1"/>
</dbReference>
<keyword evidence="2" id="KW-0472">Membrane</keyword>
<comment type="caution">
    <text evidence="4">The sequence shown here is derived from an EMBL/GenBank/DDBJ whole genome shotgun (WGS) entry which is preliminary data.</text>
</comment>
<dbReference type="InterPro" id="IPR000718">
    <property type="entry name" value="Peptidase_M13"/>
</dbReference>
<dbReference type="AlphaFoldDB" id="A0A9J6GRX1"/>
<accession>A0A9J6GRX1</accession>
<evidence type="ECO:0000313" key="4">
    <source>
        <dbReference type="EMBL" id="KAH9378213.1"/>
    </source>
</evidence>
<keyword evidence="2" id="KW-1133">Transmembrane helix</keyword>
<evidence type="ECO:0000256" key="2">
    <source>
        <dbReference type="SAM" id="Phobius"/>
    </source>
</evidence>
<comment type="similarity">
    <text evidence="1">Belongs to the peptidase M13 family.</text>
</comment>
<keyword evidence="2" id="KW-0812">Transmembrane</keyword>
<protein>
    <recommendedName>
        <fullName evidence="3">Peptidase M13 N-terminal domain-containing protein</fullName>
    </recommendedName>
</protein>
<dbReference type="InterPro" id="IPR008753">
    <property type="entry name" value="Peptidase_M13_N"/>
</dbReference>
<name>A0A9J6GRX1_HAELO</name>
<gene>
    <name evidence="4" type="ORF">HPB48_014907</name>
</gene>
<feature type="transmembrane region" description="Helical" evidence="2">
    <location>
        <begin position="37"/>
        <end position="58"/>
    </location>
</feature>
<dbReference type="GO" id="GO:0004222">
    <property type="term" value="F:metalloendopeptidase activity"/>
    <property type="evidence" value="ECO:0007669"/>
    <property type="project" value="InterPro"/>
</dbReference>
<feature type="domain" description="Peptidase M13 N-terminal" evidence="3">
    <location>
        <begin position="94"/>
        <end position="432"/>
    </location>
</feature>
<dbReference type="VEuPathDB" id="VectorBase:HLOH_048380"/>
<dbReference type="OrthoDB" id="6504585at2759"/>
<sequence length="440" mass="50210">MAAAISYNRLIVVLNFSFLQDSPRSLTLKSLTELKSLPSVACAVVVVVLGVILAGVLVSKALYKRENASRYCTSEHCLAHWSRLNEVMDWSVDPCKNFSAFVCGRWKPDTAAISRSTLDSMVVSWQDNFEALLEKAALNMTVAAKPIAMLQSCRSKLTSNLTVSVFKQFMKNLSLQWPEEPPPTGRTPLEVLVDLSYNWQAPLWFRVELIPDGIEQPRQILVRANGLISTWDRFFREIPTFEAYRIHYTSLFKKFSRHGRATTPTDEAVRKSLKMQSFVYDVLQNTSSRKSREPIYLPMDEFANLTKLEEGRLSALSETLALSPPLHMHDMVTFTDVAVHDALKTLFNTFNRSEIMAELSWMFVQAYGALADPEDVLFGIYGSRDNVRIEWPRYCARQVESSYELLAAALQTLFRFTDAERRRINRLLGRILRVCTNYCI</sequence>
<dbReference type="Gene3D" id="1.10.1380.10">
    <property type="entry name" value="Neutral endopeptidase , domain2"/>
    <property type="match status" value="1"/>
</dbReference>
<dbReference type="OMA" id="ENASRYC"/>
<proteinExistence type="inferred from homology"/>
<dbReference type="Gene3D" id="3.40.390.10">
    <property type="entry name" value="Collagenase (Catalytic Domain)"/>
    <property type="match status" value="1"/>
</dbReference>
<dbReference type="EMBL" id="JABSTR010000008">
    <property type="protein sequence ID" value="KAH9378213.1"/>
    <property type="molecule type" value="Genomic_DNA"/>
</dbReference>
<evidence type="ECO:0000256" key="1">
    <source>
        <dbReference type="ARBA" id="ARBA00007357"/>
    </source>
</evidence>
<dbReference type="GO" id="GO:0006508">
    <property type="term" value="P:proteolysis"/>
    <property type="evidence" value="ECO:0007669"/>
    <property type="project" value="InterPro"/>
</dbReference>
<dbReference type="InterPro" id="IPR024079">
    <property type="entry name" value="MetalloPept_cat_dom_sf"/>
</dbReference>
<dbReference type="InterPro" id="IPR042089">
    <property type="entry name" value="Peptidase_M13_dom_2"/>
</dbReference>